<dbReference type="FunFam" id="2.60.120.200:FF:000021">
    <property type="entry name" value="Galectin"/>
    <property type="match status" value="1"/>
</dbReference>
<dbReference type="PROSITE" id="PS51304">
    <property type="entry name" value="GALECTIN"/>
    <property type="match status" value="1"/>
</dbReference>
<dbReference type="GO" id="GO:0016936">
    <property type="term" value="F:galactoside binding"/>
    <property type="evidence" value="ECO:0007669"/>
    <property type="project" value="TreeGrafter"/>
</dbReference>
<dbReference type="InterPro" id="IPR044156">
    <property type="entry name" value="Galectin-like"/>
</dbReference>
<dbReference type="InterPro" id="IPR001079">
    <property type="entry name" value="Galectin_CRD"/>
</dbReference>
<organism evidence="5 6">
    <name type="scientific">Synaphobranchus kaupii</name>
    <name type="common">Kaup's arrowtooth eel</name>
    <dbReference type="NCBI Taxonomy" id="118154"/>
    <lineage>
        <taxon>Eukaryota</taxon>
        <taxon>Metazoa</taxon>
        <taxon>Chordata</taxon>
        <taxon>Craniata</taxon>
        <taxon>Vertebrata</taxon>
        <taxon>Euteleostomi</taxon>
        <taxon>Actinopterygii</taxon>
        <taxon>Neopterygii</taxon>
        <taxon>Teleostei</taxon>
        <taxon>Anguilliformes</taxon>
        <taxon>Synaphobranchidae</taxon>
        <taxon>Synaphobranchus</taxon>
    </lineage>
</organism>
<dbReference type="InterPro" id="IPR013320">
    <property type="entry name" value="ConA-like_dom_sf"/>
</dbReference>
<gene>
    <name evidence="5" type="ORF">SKAU_G00120740</name>
</gene>
<evidence type="ECO:0000256" key="1">
    <source>
        <dbReference type="ARBA" id="ARBA00011738"/>
    </source>
</evidence>
<accession>A0A9Q1J2D3</accession>
<comment type="subunit">
    <text evidence="1">Homodimer.</text>
</comment>
<keyword evidence="6" id="KW-1185">Reference proteome</keyword>
<feature type="domain" description="Galectin" evidence="4">
    <location>
        <begin position="1"/>
        <end position="126"/>
    </location>
</feature>
<name>A0A9Q1J2D3_SYNKA</name>
<dbReference type="EMBL" id="JAINUF010000004">
    <property type="protein sequence ID" value="KAJ8363243.1"/>
    <property type="molecule type" value="Genomic_DNA"/>
</dbReference>
<dbReference type="GO" id="GO:0043236">
    <property type="term" value="F:laminin binding"/>
    <property type="evidence" value="ECO:0007669"/>
    <property type="project" value="TreeGrafter"/>
</dbReference>
<keyword evidence="2 3" id="KW-0430">Lectin</keyword>
<dbReference type="GO" id="GO:0030246">
    <property type="term" value="F:carbohydrate binding"/>
    <property type="evidence" value="ECO:0007669"/>
    <property type="project" value="UniProtKB-UniRule"/>
</dbReference>
<dbReference type="CDD" id="cd00070">
    <property type="entry name" value="GLECT"/>
    <property type="match status" value="1"/>
</dbReference>
<dbReference type="OrthoDB" id="8918229at2759"/>
<dbReference type="SMART" id="SM00276">
    <property type="entry name" value="GLECT"/>
    <property type="match status" value="1"/>
</dbReference>
<dbReference type="GO" id="GO:0005615">
    <property type="term" value="C:extracellular space"/>
    <property type="evidence" value="ECO:0007669"/>
    <property type="project" value="TreeGrafter"/>
</dbReference>
<dbReference type="SMART" id="SM00908">
    <property type="entry name" value="Gal-bind_lectin"/>
    <property type="match status" value="1"/>
</dbReference>
<reference evidence="5" key="1">
    <citation type="journal article" date="2023" name="Science">
        <title>Genome structures resolve the early diversification of teleost fishes.</title>
        <authorList>
            <person name="Parey E."/>
            <person name="Louis A."/>
            <person name="Montfort J."/>
            <person name="Bouchez O."/>
            <person name="Roques C."/>
            <person name="Iampietro C."/>
            <person name="Lluch J."/>
            <person name="Castinel A."/>
            <person name="Donnadieu C."/>
            <person name="Desvignes T."/>
            <person name="Floi Bucao C."/>
            <person name="Jouanno E."/>
            <person name="Wen M."/>
            <person name="Mejri S."/>
            <person name="Dirks R."/>
            <person name="Jansen H."/>
            <person name="Henkel C."/>
            <person name="Chen W.J."/>
            <person name="Zahm M."/>
            <person name="Cabau C."/>
            <person name="Klopp C."/>
            <person name="Thompson A.W."/>
            <person name="Robinson-Rechavi M."/>
            <person name="Braasch I."/>
            <person name="Lecointre G."/>
            <person name="Bobe J."/>
            <person name="Postlethwait J.H."/>
            <person name="Berthelot C."/>
            <person name="Roest Crollius H."/>
            <person name="Guiguen Y."/>
        </authorList>
    </citation>
    <scope>NUCLEOTIDE SEQUENCE</scope>
    <source>
        <strain evidence="5">WJC10195</strain>
    </source>
</reference>
<protein>
    <recommendedName>
        <fullName evidence="3">Galectin</fullName>
    </recommendedName>
</protein>
<evidence type="ECO:0000256" key="3">
    <source>
        <dbReference type="RuleBase" id="RU102079"/>
    </source>
</evidence>
<evidence type="ECO:0000313" key="5">
    <source>
        <dbReference type="EMBL" id="KAJ8363243.1"/>
    </source>
</evidence>
<comment type="caution">
    <text evidence="5">The sequence shown here is derived from an EMBL/GenBank/DDBJ whole genome shotgun (WGS) entry which is preliminary data.</text>
</comment>
<proteinExistence type="predicted"/>
<dbReference type="Pfam" id="PF00337">
    <property type="entry name" value="Gal-bind_lectin"/>
    <property type="match status" value="1"/>
</dbReference>
<evidence type="ECO:0000259" key="4">
    <source>
        <dbReference type="PROSITE" id="PS51304"/>
    </source>
</evidence>
<evidence type="ECO:0000256" key="2">
    <source>
        <dbReference type="ARBA" id="ARBA00022734"/>
    </source>
</evidence>
<dbReference type="Gene3D" id="2.60.120.200">
    <property type="match status" value="1"/>
</dbReference>
<dbReference type="PANTHER" id="PTHR11346:SF97">
    <property type="entry name" value="GALECTIN-1"/>
    <property type="match status" value="1"/>
</dbReference>
<dbReference type="AlphaFoldDB" id="A0A9Q1J2D3"/>
<dbReference type="SUPFAM" id="SSF49899">
    <property type="entry name" value="Concanavalin A-like lectins/glucanases"/>
    <property type="match status" value="1"/>
</dbReference>
<sequence>MSFKSGMEMRIKGVPKSNPIRFTIDVGNSEEVIALHFDFRFDYSEEKRTIVLNSLENGSWNEEQRETNFPFEADQEFEMTISFTDDYFYINLYDGNMIQFPNHLGETNYKFLSMRGDVMVQSIKVK</sequence>
<dbReference type="PANTHER" id="PTHR11346">
    <property type="entry name" value="GALECTIN"/>
    <property type="match status" value="1"/>
</dbReference>
<dbReference type="Proteomes" id="UP001152622">
    <property type="component" value="Chromosome 4"/>
</dbReference>
<evidence type="ECO:0000313" key="6">
    <source>
        <dbReference type="Proteomes" id="UP001152622"/>
    </source>
</evidence>